<dbReference type="GO" id="GO:0005634">
    <property type="term" value="C:nucleus"/>
    <property type="evidence" value="ECO:0007669"/>
    <property type="project" value="UniProtKB-SubCell"/>
</dbReference>
<dbReference type="OrthoDB" id="5376140at2759"/>
<dbReference type="EMBL" id="JADBJN010000002">
    <property type="protein sequence ID" value="KAG5675618.1"/>
    <property type="molecule type" value="Genomic_DNA"/>
</dbReference>
<protein>
    <recommendedName>
        <fullName evidence="3">Chromo domain-containing protein</fullName>
    </recommendedName>
</protein>
<evidence type="ECO:0000313" key="4">
    <source>
        <dbReference type="EMBL" id="KAG5675618.1"/>
    </source>
</evidence>
<comment type="caution">
    <text evidence="4">The sequence shown here is derived from an EMBL/GenBank/DDBJ whole genome shotgun (WGS) entry which is preliminary data.</text>
</comment>
<dbReference type="SMART" id="SM00298">
    <property type="entry name" value="CHROMO"/>
    <property type="match status" value="4"/>
</dbReference>
<keyword evidence="5" id="KW-1185">Reference proteome</keyword>
<dbReference type="InterPro" id="IPR023780">
    <property type="entry name" value="Chromo_domain"/>
</dbReference>
<evidence type="ECO:0000313" key="5">
    <source>
        <dbReference type="Proteomes" id="UP001107558"/>
    </source>
</evidence>
<sequence>MEASKCQEPPMEINDDPFKKGKLQIKDMKKISPKSNASDEYEVEAIVGHKKVGDKNFYKIHWKGYSQKEDSWVPGIELNYRDLLKEYKKKYFDDYLYIYNMEKIIDHRHFREKVYYRIRWEGFSSKGDTWQLKETINNDILLEEYYEKFKQYILKREEQKLKVREVVKNNPFKYEVEAIIDKRTSNLGKNEYLVCWKGYDEIVDTWEFEETIGRPDLINAFEEKLLKKAEERNATDQYNRPLKFVRYENEIQKIHNARVNELGKWEFWIELKNDDSGKFWEEEKYLDCPRLIKKFFERWTPTNVIQGLQNDQKETAITKKRSASNQIASKKRKRVRY</sequence>
<dbReference type="Gene3D" id="2.40.50.40">
    <property type="match status" value="3"/>
</dbReference>
<organism evidence="4 5">
    <name type="scientific">Polypedilum vanderplanki</name>
    <name type="common">Sleeping chironomid midge</name>
    <dbReference type="NCBI Taxonomy" id="319348"/>
    <lineage>
        <taxon>Eukaryota</taxon>
        <taxon>Metazoa</taxon>
        <taxon>Ecdysozoa</taxon>
        <taxon>Arthropoda</taxon>
        <taxon>Hexapoda</taxon>
        <taxon>Insecta</taxon>
        <taxon>Pterygota</taxon>
        <taxon>Neoptera</taxon>
        <taxon>Endopterygota</taxon>
        <taxon>Diptera</taxon>
        <taxon>Nematocera</taxon>
        <taxon>Chironomoidea</taxon>
        <taxon>Chironomidae</taxon>
        <taxon>Chironominae</taxon>
        <taxon>Polypedilum</taxon>
        <taxon>Polypedilum</taxon>
    </lineage>
</organism>
<dbReference type="GO" id="GO:0005694">
    <property type="term" value="C:chromosome"/>
    <property type="evidence" value="ECO:0007669"/>
    <property type="project" value="UniProtKB-ARBA"/>
</dbReference>
<evidence type="ECO:0000259" key="3">
    <source>
        <dbReference type="PROSITE" id="PS50013"/>
    </source>
</evidence>
<accession>A0A9J6C0U3</accession>
<dbReference type="SUPFAM" id="SSF54160">
    <property type="entry name" value="Chromo domain-like"/>
    <property type="match status" value="4"/>
</dbReference>
<dbReference type="InterPro" id="IPR000953">
    <property type="entry name" value="Chromo/chromo_shadow_dom"/>
</dbReference>
<comment type="subcellular location">
    <subcellularLocation>
        <location evidence="1">Nucleus</location>
    </subcellularLocation>
</comment>
<dbReference type="PROSITE" id="PS50013">
    <property type="entry name" value="CHROMO_2"/>
    <property type="match status" value="4"/>
</dbReference>
<feature type="domain" description="Chromo" evidence="3">
    <location>
        <begin position="41"/>
        <end position="90"/>
    </location>
</feature>
<gene>
    <name evidence="4" type="ORF">PVAND_005507</name>
</gene>
<dbReference type="Pfam" id="PF00385">
    <property type="entry name" value="Chromo"/>
    <property type="match status" value="3"/>
</dbReference>
<feature type="domain" description="Chromo" evidence="3">
    <location>
        <begin position="174"/>
        <end position="233"/>
    </location>
</feature>
<dbReference type="Proteomes" id="UP001107558">
    <property type="component" value="Chromosome 2"/>
</dbReference>
<dbReference type="CDD" id="cd00024">
    <property type="entry name" value="CD_CSD"/>
    <property type="match status" value="3"/>
</dbReference>
<keyword evidence="2" id="KW-0539">Nucleus</keyword>
<dbReference type="PANTHER" id="PTHR22812">
    <property type="entry name" value="CHROMOBOX PROTEIN"/>
    <property type="match status" value="1"/>
</dbReference>
<feature type="domain" description="Chromo" evidence="3">
    <location>
        <begin position="99"/>
        <end position="157"/>
    </location>
</feature>
<name>A0A9J6C0U3_POLVA</name>
<reference evidence="4" key="1">
    <citation type="submission" date="2021-03" db="EMBL/GenBank/DDBJ databases">
        <title>Chromosome level genome of the anhydrobiotic midge Polypedilum vanderplanki.</title>
        <authorList>
            <person name="Yoshida Y."/>
            <person name="Kikawada T."/>
            <person name="Gusev O."/>
        </authorList>
    </citation>
    <scope>NUCLEOTIDE SEQUENCE</scope>
    <source>
        <strain evidence="4">NIAS01</strain>
        <tissue evidence="4">Whole body or cell culture</tissue>
    </source>
</reference>
<proteinExistence type="predicted"/>
<dbReference type="AlphaFoldDB" id="A0A9J6C0U3"/>
<dbReference type="InterPro" id="IPR051219">
    <property type="entry name" value="Heterochromatin_chromo-domain"/>
</dbReference>
<evidence type="ECO:0000256" key="1">
    <source>
        <dbReference type="ARBA" id="ARBA00004123"/>
    </source>
</evidence>
<dbReference type="InterPro" id="IPR016197">
    <property type="entry name" value="Chromo-like_dom_sf"/>
</dbReference>
<feature type="domain" description="Chromo" evidence="3">
    <location>
        <begin position="249"/>
        <end position="298"/>
    </location>
</feature>
<evidence type="ECO:0000256" key="2">
    <source>
        <dbReference type="ARBA" id="ARBA00023242"/>
    </source>
</evidence>